<dbReference type="EMBL" id="DWWT01000002">
    <property type="protein sequence ID" value="HJC04672.1"/>
    <property type="molecule type" value="Genomic_DNA"/>
</dbReference>
<name>A0A9D2SGM7_9FIRM</name>
<accession>A0A9D2SGM7</accession>
<sequence>MNIMVLADHESKILYDYYDPQRMKDIDLIISCGDLEPEYLSFFATLCPVPVLYVRGNHDSKYRHRPPEGCICIEDNIFVYKGIRIMGLGGSMQYIPDAENQYTERQMRGRIRKMFWKIWKNKGFDILVAHAPAYHVNDMEDLPHQGFKAFRDLMDKYSPKYFLHGHVHANYGGNFKRRDTYGNTTVINAYDFYVIEYPES</sequence>
<proteinExistence type="predicted"/>
<protein>
    <submittedName>
        <fullName evidence="2">Metallophosphoesterase</fullName>
    </submittedName>
</protein>
<comment type="caution">
    <text evidence="2">The sequence shown here is derived from an EMBL/GenBank/DDBJ whole genome shotgun (WGS) entry which is preliminary data.</text>
</comment>
<dbReference type="InterPro" id="IPR004843">
    <property type="entry name" value="Calcineurin-like_PHP"/>
</dbReference>
<evidence type="ECO:0000313" key="2">
    <source>
        <dbReference type="EMBL" id="HJC04672.1"/>
    </source>
</evidence>
<evidence type="ECO:0000259" key="1">
    <source>
        <dbReference type="Pfam" id="PF00149"/>
    </source>
</evidence>
<dbReference type="PANTHER" id="PTHR12905">
    <property type="entry name" value="METALLOPHOSPHOESTERASE"/>
    <property type="match status" value="1"/>
</dbReference>
<dbReference type="Pfam" id="PF00149">
    <property type="entry name" value="Metallophos"/>
    <property type="match status" value="1"/>
</dbReference>
<gene>
    <name evidence="2" type="ORF">H9704_00680</name>
</gene>
<dbReference type="InterPro" id="IPR029052">
    <property type="entry name" value="Metallo-depent_PP-like"/>
</dbReference>
<dbReference type="Gene3D" id="3.60.21.10">
    <property type="match status" value="1"/>
</dbReference>
<feature type="domain" description="Calcineurin-like phosphoesterase" evidence="1">
    <location>
        <begin position="25"/>
        <end position="169"/>
    </location>
</feature>
<dbReference type="AlphaFoldDB" id="A0A9D2SGM7"/>
<organism evidence="2 3">
    <name type="scientific">Candidatus Enterocloster excrementipullorum</name>
    <dbReference type="NCBI Taxonomy" id="2838559"/>
    <lineage>
        <taxon>Bacteria</taxon>
        <taxon>Bacillati</taxon>
        <taxon>Bacillota</taxon>
        <taxon>Clostridia</taxon>
        <taxon>Lachnospirales</taxon>
        <taxon>Lachnospiraceae</taxon>
        <taxon>Enterocloster</taxon>
    </lineage>
</organism>
<reference evidence="2" key="1">
    <citation type="journal article" date="2021" name="PeerJ">
        <title>Extensive microbial diversity within the chicken gut microbiome revealed by metagenomics and culture.</title>
        <authorList>
            <person name="Gilroy R."/>
            <person name="Ravi A."/>
            <person name="Getino M."/>
            <person name="Pursley I."/>
            <person name="Horton D.L."/>
            <person name="Alikhan N.F."/>
            <person name="Baker D."/>
            <person name="Gharbi K."/>
            <person name="Hall N."/>
            <person name="Watson M."/>
            <person name="Adriaenssens E.M."/>
            <person name="Foster-Nyarko E."/>
            <person name="Jarju S."/>
            <person name="Secka A."/>
            <person name="Antonio M."/>
            <person name="Oren A."/>
            <person name="Chaudhuri R.R."/>
            <person name="La Ragione R."/>
            <person name="Hildebrand F."/>
            <person name="Pallen M.J."/>
        </authorList>
    </citation>
    <scope>NUCLEOTIDE SEQUENCE</scope>
    <source>
        <strain evidence="2">CHK180-15479</strain>
    </source>
</reference>
<dbReference type="SUPFAM" id="SSF56300">
    <property type="entry name" value="Metallo-dependent phosphatases"/>
    <property type="match status" value="1"/>
</dbReference>
<dbReference type="GO" id="GO:0016787">
    <property type="term" value="F:hydrolase activity"/>
    <property type="evidence" value="ECO:0007669"/>
    <property type="project" value="InterPro"/>
</dbReference>
<dbReference type="InterPro" id="IPR051693">
    <property type="entry name" value="UPF0046_metallophosphoest"/>
</dbReference>
<dbReference type="Proteomes" id="UP000823910">
    <property type="component" value="Unassembled WGS sequence"/>
</dbReference>
<reference evidence="2" key="2">
    <citation type="submission" date="2021-04" db="EMBL/GenBank/DDBJ databases">
        <authorList>
            <person name="Gilroy R."/>
        </authorList>
    </citation>
    <scope>NUCLEOTIDE SEQUENCE</scope>
    <source>
        <strain evidence="2">CHK180-15479</strain>
    </source>
</reference>
<dbReference type="PANTHER" id="PTHR12905:SF0">
    <property type="entry name" value="CALCINEURIN-LIKE PHOSPHOESTERASE DOMAIN-CONTAINING PROTEIN"/>
    <property type="match status" value="1"/>
</dbReference>
<evidence type="ECO:0000313" key="3">
    <source>
        <dbReference type="Proteomes" id="UP000823910"/>
    </source>
</evidence>